<dbReference type="GO" id="GO:0060090">
    <property type="term" value="F:molecular adaptor activity"/>
    <property type="evidence" value="ECO:0007669"/>
    <property type="project" value="TreeGrafter"/>
</dbReference>
<comment type="caution">
    <text evidence="8">The sequence shown here is derived from an EMBL/GenBank/DDBJ whole genome shotgun (WGS) entry which is preliminary data.</text>
</comment>
<dbReference type="PANTHER" id="PTHR28005:SF1">
    <property type="entry name" value="AUTOPHAGY-RELATED PROTEIN 17"/>
    <property type="match status" value="1"/>
</dbReference>
<dbReference type="InterPro" id="IPR045326">
    <property type="entry name" value="ATG17-like_dom"/>
</dbReference>
<evidence type="ECO:0000256" key="5">
    <source>
        <dbReference type="ARBA" id="ARBA00023136"/>
    </source>
</evidence>
<sequence length="255" mass="28594">MEEHASVMASLLESLARHYDLCSLALKQAESHDGGVSSEEGDLQTEEDKADMLAVLQRDAGEVDDVVNEIKERLDEMETTSVLVEQTVAQIGDHYRTMLSLLGSMHDGQSLLVNCTLQSKEFVQKQKDNQEVIAERLDELQRLTDHYVLFGEAYDALLVEVGRRIAVQRQKDTIIQEALAKIDMLNEGDLLEREQFRSEFGDYLPSDIWPGLSDPPGAYMIQPTDVWEIPEVKPGVIENAMTRRAAAISSGARQF</sequence>
<dbReference type="GO" id="GO:0034727">
    <property type="term" value="P:piecemeal microautophagy of the nucleus"/>
    <property type="evidence" value="ECO:0007669"/>
    <property type="project" value="TreeGrafter"/>
</dbReference>
<name>A0AAV9XPF9_9PEZI</name>
<organism evidence="8 9">
    <name type="scientific">Orbilia ellipsospora</name>
    <dbReference type="NCBI Taxonomy" id="2528407"/>
    <lineage>
        <taxon>Eukaryota</taxon>
        <taxon>Fungi</taxon>
        <taxon>Dikarya</taxon>
        <taxon>Ascomycota</taxon>
        <taxon>Pezizomycotina</taxon>
        <taxon>Orbiliomycetes</taxon>
        <taxon>Orbiliales</taxon>
        <taxon>Orbiliaceae</taxon>
        <taxon>Orbilia</taxon>
    </lineage>
</organism>
<protein>
    <recommendedName>
        <fullName evidence="2 6">Autophagy-related protein 17</fullName>
    </recommendedName>
</protein>
<dbReference type="EMBL" id="JAVHJO010000001">
    <property type="protein sequence ID" value="KAK6543883.1"/>
    <property type="molecule type" value="Genomic_DNA"/>
</dbReference>
<evidence type="ECO:0000313" key="8">
    <source>
        <dbReference type="EMBL" id="KAK6543883.1"/>
    </source>
</evidence>
<dbReference type="Pfam" id="PF04108">
    <property type="entry name" value="ATG17_like"/>
    <property type="match status" value="1"/>
</dbReference>
<keyword evidence="9" id="KW-1185">Reference proteome</keyword>
<dbReference type="GO" id="GO:0000045">
    <property type="term" value="P:autophagosome assembly"/>
    <property type="evidence" value="ECO:0007669"/>
    <property type="project" value="TreeGrafter"/>
</dbReference>
<evidence type="ECO:0000259" key="7">
    <source>
        <dbReference type="Pfam" id="PF04108"/>
    </source>
</evidence>
<evidence type="ECO:0000256" key="3">
    <source>
        <dbReference type="ARBA" id="ARBA00022490"/>
    </source>
</evidence>
<reference evidence="8 9" key="1">
    <citation type="submission" date="2019-10" db="EMBL/GenBank/DDBJ databases">
        <authorList>
            <person name="Palmer J.M."/>
        </authorList>
    </citation>
    <scope>NUCLEOTIDE SEQUENCE [LARGE SCALE GENOMIC DNA]</scope>
    <source>
        <strain evidence="8 9">TWF694</strain>
    </source>
</reference>
<dbReference type="Proteomes" id="UP001365542">
    <property type="component" value="Unassembled WGS sequence"/>
</dbReference>
<evidence type="ECO:0000256" key="6">
    <source>
        <dbReference type="RuleBase" id="RU368080"/>
    </source>
</evidence>
<evidence type="ECO:0000256" key="4">
    <source>
        <dbReference type="ARBA" id="ARBA00023006"/>
    </source>
</evidence>
<accession>A0AAV9XPF9</accession>
<evidence type="ECO:0000256" key="1">
    <source>
        <dbReference type="ARBA" id="ARBA00006259"/>
    </source>
</evidence>
<evidence type="ECO:0000313" key="9">
    <source>
        <dbReference type="Proteomes" id="UP001365542"/>
    </source>
</evidence>
<dbReference type="GO" id="GO:1990316">
    <property type="term" value="C:Atg1/ULK1 kinase complex"/>
    <property type="evidence" value="ECO:0007669"/>
    <property type="project" value="TreeGrafter"/>
</dbReference>
<gene>
    <name evidence="8" type="primary">ATG17_2</name>
    <name evidence="8" type="ORF">TWF694_000605</name>
</gene>
<dbReference type="GO" id="GO:0000422">
    <property type="term" value="P:autophagy of mitochondrion"/>
    <property type="evidence" value="ECO:0007669"/>
    <property type="project" value="TreeGrafter"/>
</dbReference>
<keyword evidence="4 6" id="KW-0072">Autophagy</keyword>
<comment type="function">
    <text evidence="6">Autophagy-specific protein that functions in response to autophagy-inducing signals as a scaffold to recruit other ATG proteins to organize preautophagosomal structure (PAS) formation. Modulates the timing and magnitude of the autophagy response, such as the size of the sequestering vesicles. Plays particularly a role in pexophagy and nucleophagy.</text>
</comment>
<keyword evidence="3 6" id="KW-0963">Cytoplasm</keyword>
<dbReference type="GO" id="GO:0030295">
    <property type="term" value="F:protein kinase activator activity"/>
    <property type="evidence" value="ECO:0007669"/>
    <property type="project" value="TreeGrafter"/>
</dbReference>
<feature type="domain" description="Autophagy protein ATG17-like" evidence="7">
    <location>
        <begin position="1"/>
        <end position="204"/>
    </location>
</feature>
<proteinExistence type="inferred from homology"/>
<evidence type="ECO:0000256" key="2">
    <source>
        <dbReference type="ARBA" id="ARBA00013806"/>
    </source>
</evidence>
<dbReference type="InterPro" id="IPR007240">
    <property type="entry name" value="Atg17"/>
</dbReference>
<dbReference type="GO" id="GO:0034045">
    <property type="term" value="C:phagophore assembly site membrane"/>
    <property type="evidence" value="ECO:0007669"/>
    <property type="project" value="UniProtKB-SubCell"/>
</dbReference>
<comment type="subcellular location">
    <subcellularLocation>
        <location evidence="6">Cytoplasm</location>
    </subcellularLocation>
    <subcellularLocation>
        <location evidence="6">Preautophagosomal structure membrane</location>
        <topology evidence="6">Peripheral membrane protein</topology>
    </subcellularLocation>
</comment>
<comment type="similarity">
    <text evidence="1 6">Belongs to the ATG17 family.</text>
</comment>
<keyword evidence="5" id="KW-0472">Membrane</keyword>
<dbReference type="PANTHER" id="PTHR28005">
    <property type="entry name" value="AUTOPHAGY-RELATED PROTEIN 17"/>
    <property type="match status" value="1"/>
</dbReference>
<dbReference type="AlphaFoldDB" id="A0AAV9XPF9"/>